<comment type="caution">
    <text evidence="12">The sequence shown here is derived from an EMBL/GenBank/DDBJ whole genome shotgun (WGS) entry which is preliminary data.</text>
</comment>
<dbReference type="Gene3D" id="3.30.565.10">
    <property type="entry name" value="Histidine kinase-like ATPase, C-terminal domain"/>
    <property type="match status" value="2"/>
</dbReference>
<keyword evidence="13" id="KW-1185">Reference proteome</keyword>
<dbReference type="SUPFAM" id="SSF55874">
    <property type="entry name" value="ATPase domain of HSP90 chaperone/DNA topoisomerase II/histidine kinase"/>
    <property type="match status" value="1"/>
</dbReference>
<protein>
    <recommendedName>
        <fullName evidence="2">histidine kinase</fullName>
        <ecNumber evidence="2">2.7.13.3</ecNumber>
    </recommendedName>
</protein>
<feature type="compositionally biased region" description="Gly residues" evidence="9">
    <location>
        <begin position="444"/>
        <end position="455"/>
    </location>
</feature>
<dbReference type="RefSeq" id="WP_379521671.1">
    <property type="nucleotide sequence ID" value="NZ_JBHSPA010000073.1"/>
</dbReference>
<dbReference type="PANTHER" id="PTHR24421">
    <property type="entry name" value="NITRATE/NITRITE SENSOR PROTEIN NARX-RELATED"/>
    <property type="match status" value="1"/>
</dbReference>
<keyword evidence="10" id="KW-1133">Transmembrane helix</keyword>
<feature type="compositionally biased region" description="Polar residues" evidence="9">
    <location>
        <begin position="422"/>
        <end position="436"/>
    </location>
</feature>
<keyword evidence="5" id="KW-0547">Nucleotide-binding</keyword>
<dbReference type="PANTHER" id="PTHR24421:SF10">
    <property type="entry name" value="NITRATE_NITRITE SENSOR PROTEIN NARQ"/>
    <property type="match status" value="1"/>
</dbReference>
<feature type="transmembrane region" description="Helical" evidence="10">
    <location>
        <begin position="145"/>
        <end position="161"/>
    </location>
</feature>
<feature type="transmembrane region" description="Helical" evidence="10">
    <location>
        <begin position="94"/>
        <end position="112"/>
    </location>
</feature>
<evidence type="ECO:0000256" key="4">
    <source>
        <dbReference type="ARBA" id="ARBA00022679"/>
    </source>
</evidence>
<dbReference type="GO" id="GO:0016301">
    <property type="term" value="F:kinase activity"/>
    <property type="evidence" value="ECO:0007669"/>
    <property type="project" value="UniProtKB-KW"/>
</dbReference>
<name>A0ABW1D2A4_9ACTN</name>
<feature type="transmembrane region" description="Helical" evidence="10">
    <location>
        <begin position="50"/>
        <end position="74"/>
    </location>
</feature>
<comment type="catalytic activity">
    <reaction evidence="1">
        <text>ATP + protein L-histidine = ADP + protein N-phospho-L-histidine.</text>
        <dbReference type="EC" id="2.7.13.3"/>
    </reaction>
</comment>
<feature type="region of interest" description="Disordered" evidence="9">
    <location>
        <begin position="409"/>
        <end position="510"/>
    </location>
</feature>
<evidence type="ECO:0000256" key="6">
    <source>
        <dbReference type="ARBA" id="ARBA00022777"/>
    </source>
</evidence>
<evidence type="ECO:0000256" key="10">
    <source>
        <dbReference type="SAM" id="Phobius"/>
    </source>
</evidence>
<dbReference type="InterPro" id="IPR050482">
    <property type="entry name" value="Sensor_HK_TwoCompSys"/>
</dbReference>
<dbReference type="Gene3D" id="1.20.5.1930">
    <property type="match status" value="1"/>
</dbReference>
<gene>
    <name evidence="12" type="ORF">ACFPZ3_50940</name>
</gene>
<evidence type="ECO:0000259" key="11">
    <source>
        <dbReference type="Pfam" id="PF07730"/>
    </source>
</evidence>
<sequence length="570" mass="60157">MTGRIERAGRAVVESFGLALFRGDADPPPAARRLTFAVPRRLGAVVPLKSYNLVQVADLILAFVLYGLTLSVALEWNSRARFIFTNTYVGPQPVSELFVYLTAIGASLPVALRDRWPLAAWRVAAVLLPVCLWVTTTIGHSSPPYAVPLVIMYLLVLYSVAVRCDRRITLAIWTTTALAVWIIHPNSMPLVTVIASVALLFGYNVRVRRTATARLVEEERRTQQAEGAQAVLAERARIARELHDVVAHHMSVIAIQAEAVPLKAAGDPVQLEAGLSEIRALSLEAIAELRQVLGVLRDQDGRTDTAPQPGLDRIDELVSNARAAGLAVLVRQPASLGTLPQAVGLSAYRIVQESLSNVMRHAPGTTVAVDITREDNELRLRIANGPGDDMAPGPTPGTAVEAHLEPTGTTMQAPAQGPKEAATNSERQAEQEPTGTSRRRAGQGATGKIGRGVGEGPTEPTAKTGREAGEEPIEAGSRTGRRAKEGPIEAGSKTGHGAKEEPIGAGSGIGREVGEGLVGTAARAGRGGGQGLVGMRERAALLGGTLDAGPVAGGGFEVRATLPIAERESF</sequence>
<evidence type="ECO:0000313" key="13">
    <source>
        <dbReference type="Proteomes" id="UP001596058"/>
    </source>
</evidence>
<evidence type="ECO:0000256" key="1">
    <source>
        <dbReference type="ARBA" id="ARBA00000085"/>
    </source>
</evidence>
<proteinExistence type="predicted"/>
<organism evidence="12 13">
    <name type="scientific">Nonomuraea insulae</name>
    <dbReference type="NCBI Taxonomy" id="1616787"/>
    <lineage>
        <taxon>Bacteria</taxon>
        <taxon>Bacillati</taxon>
        <taxon>Actinomycetota</taxon>
        <taxon>Actinomycetes</taxon>
        <taxon>Streptosporangiales</taxon>
        <taxon>Streptosporangiaceae</taxon>
        <taxon>Nonomuraea</taxon>
    </lineage>
</organism>
<evidence type="ECO:0000256" key="8">
    <source>
        <dbReference type="ARBA" id="ARBA00023012"/>
    </source>
</evidence>
<dbReference type="Proteomes" id="UP001596058">
    <property type="component" value="Unassembled WGS sequence"/>
</dbReference>
<dbReference type="Pfam" id="PF07730">
    <property type="entry name" value="HisKA_3"/>
    <property type="match status" value="1"/>
</dbReference>
<dbReference type="InterPro" id="IPR036890">
    <property type="entry name" value="HATPase_C_sf"/>
</dbReference>
<dbReference type="EMBL" id="JBHSPA010000073">
    <property type="protein sequence ID" value="MFC5832220.1"/>
    <property type="molecule type" value="Genomic_DNA"/>
</dbReference>
<keyword evidence="10" id="KW-0812">Transmembrane</keyword>
<keyword evidence="3" id="KW-0597">Phosphoprotein</keyword>
<keyword evidence="4" id="KW-0808">Transferase</keyword>
<evidence type="ECO:0000256" key="5">
    <source>
        <dbReference type="ARBA" id="ARBA00022741"/>
    </source>
</evidence>
<keyword evidence="10" id="KW-0472">Membrane</keyword>
<feature type="domain" description="Signal transduction histidine kinase subgroup 3 dimerisation and phosphoacceptor" evidence="11">
    <location>
        <begin position="234"/>
        <end position="299"/>
    </location>
</feature>
<feature type="transmembrane region" description="Helical" evidence="10">
    <location>
        <begin position="119"/>
        <end position="139"/>
    </location>
</feature>
<keyword evidence="7" id="KW-0067">ATP-binding</keyword>
<evidence type="ECO:0000256" key="3">
    <source>
        <dbReference type="ARBA" id="ARBA00022553"/>
    </source>
</evidence>
<reference evidence="13" key="1">
    <citation type="journal article" date="2019" name="Int. J. Syst. Evol. Microbiol.">
        <title>The Global Catalogue of Microorganisms (GCM) 10K type strain sequencing project: providing services to taxonomists for standard genome sequencing and annotation.</title>
        <authorList>
            <consortium name="The Broad Institute Genomics Platform"/>
            <consortium name="The Broad Institute Genome Sequencing Center for Infectious Disease"/>
            <person name="Wu L."/>
            <person name="Ma J."/>
        </authorList>
    </citation>
    <scope>NUCLEOTIDE SEQUENCE [LARGE SCALE GENOMIC DNA]</scope>
    <source>
        <strain evidence="13">CCUG 53903</strain>
    </source>
</reference>
<accession>A0ABW1D2A4</accession>
<keyword evidence="8" id="KW-0902">Two-component regulatory system</keyword>
<dbReference type="InterPro" id="IPR011712">
    <property type="entry name" value="Sig_transdc_His_kin_sub3_dim/P"/>
</dbReference>
<evidence type="ECO:0000256" key="7">
    <source>
        <dbReference type="ARBA" id="ARBA00022840"/>
    </source>
</evidence>
<keyword evidence="6 12" id="KW-0418">Kinase</keyword>
<evidence type="ECO:0000256" key="2">
    <source>
        <dbReference type="ARBA" id="ARBA00012438"/>
    </source>
</evidence>
<evidence type="ECO:0000256" key="9">
    <source>
        <dbReference type="SAM" id="MobiDB-lite"/>
    </source>
</evidence>
<evidence type="ECO:0000313" key="12">
    <source>
        <dbReference type="EMBL" id="MFC5832220.1"/>
    </source>
</evidence>
<dbReference type="EC" id="2.7.13.3" evidence="2"/>